<proteinExistence type="inferred from homology"/>
<evidence type="ECO:0000313" key="5">
    <source>
        <dbReference type="Proteomes" id="UP000266841"/>
    </source>
</evidence>
<dbReference type="PROSITE" id="PS51475">
    <property type="entry name" value="PROTEASOME_ALPHA_2"/>
    <property type="match status" value="1"/>
</dbReference>
<dbReference type="Pfam" id="PF00227">
    <property type="entry name" value="Proteasome"/>
    <property type="match status" value="1"/>
</dbReference>
<dbReference type="SUPFAM" id="SSF56235">
    <property type="entry name" value="N-terminal nucleophile aminohydrolases (Ntn hydrolases)"/>
    <property type="match status" value="1"/>
</dbReference>
<feature type="compositionally biased region" description="Acidic residues" evidence="3">
    <location>
        <begin position="143"/>
        <end position="160"/>
    </location>
</feature>
<comment type="caution">
    <text evidence="4">The sequence shown here is derived from an EMBL/GenBank/DDBJ whole genome shotgun (WGS) entry which is preliminary data.</text>
</comment>
<dbReference type="InterPro" id="IPR001353">
    <property type="entry name" value="Proteasome_sua/b"/>
</dbReference>
<evidence type="ECO:0000313" key="4">
    <source>
        <dbReference type="EMBL" id="EJK52218.1"/>
    </source>
</evidence>
<dbReference type="AlphaFoldDB" id="K0REW7"/>
<feature type="region of interest" description="Disordered" evidence="3">
    <location>
        <begin position="134"/>
        <end position="160"/>
    </location>
</feature>
<sequence>PTGRIATDLADRHQRTTQTYVRRPYGVGLLLASHDKGGPHVYQTCPSGNVYECYATAIGARSQSGRTYLEKHLDEFAESSKDDLIMHALRALVGCVGGDGELTKENGSVAFVGKGENFTMIEGDELKPYLDRLELEGGNNAGADEEEKEGDDEDEDAMET</sequence>
<gene>
    <name evidence="4" type="ORF">THAOC_28540</name>
</gene>
<dbReference type="Gene3D" id="3.60.20.10">
    <property type="entry name" value="Glutamine Phosphoribosylpyrophosphate, subunit 1, domain 1"/>
    <property type="match status" value="1"/>
</dbReference>
<dbReference type="Proteomes" id="UP000266841">
    <property type="component" value="Unassembled WGS sequence"/>
</dbReference>
<organism evidence="4 5">
    <name type="scientific">Thalassiosira oceanica</name>
    <name type="common">Marine diatom</name>
    <dbReference type="NCBI Taxonomy" id="159749"/>
    <lineage>
        <taxon>Eukaryota</taxon>
        <taxon>Sar</taxon>
        <taxon>Stramenopiles</taxon>
        <taxon>Ochrophyta</taxon>
        <taxon>Bacillariophyta</taxon>
        <taxon>Coscinodiscophyceae</taxon>
        <taxon>Thalassiosirophycidae</taxon>
        <taxon>Thalassiosirales</taxon>
        <taxon>Thalassiosiraceae</taxon>
        <taxon>Thalassiosira</taxon>
    </lineage>
</organism>
<dbReference type="InterPro" id="IPR023332">
    <property type="entry name" value="Proteasome_alpha-type"/>
</dbReference>
<dbReference type="GO" id="GO:0019773">
    <property type="term" value="C:proteasome core complex, alpha-subunit complex"/>
    <property type="evidence" value="ECO:0007669"/>
    <property type="project" value="UniProtKB-UniRule"/>
</dbReference>
<dbReference type="eggNOG" id="KOG0863">
    <property type="taxonomic scope" value="Eukaryota"/>
</dbReference>
<accession>K0REW7</accession>
<reference evidence="4 5" key="1">
    <citation type="journal article" date="2012" name="Genome Biol.">
        <title>Genome and low-iron response of an oceanic diatom adapted to chronic iron limitation.</title>
        <authorList>
            <person name="Lommer M."/>
            <person name="Specht M."/>
            <person name="Roy A.S."/>
            <person name="Kraemer L."/>
            <person name="Andreson R."/>
            <person name="Gutowska M.A."/>
            <person name="Wolf J."/>
            <person name="Bergner S.V."/>
            <person name="Schilhabel M.B."/>
            <person name="Klostermeier U.C."/>
            <person name="Beiko R.G."/>
            <person name="Rosenstiel P."/>
            <person name="Hippler M."/>
            <person name="Laroche J."/>
        </authorList>
    </citation>
    <scope>NUCLEOTIDE SEQUENCE [LARGE SCALE GENOMIC DNA]</scope>
    <source>
        <strain evidence="4 5">CCMP1005</strain>
    </source>
</reference>
<dbReference type="EMBL" id="AGNL01040234">
    <property type="protein sequence ID" value="EJK52218.1"/>
    <property type="molecule type" value="Genomic_DNA"/>
</dbReference>
<evidence type="ECO:0008006" key="6">
    <source>
        <dbReference type="Google" id="ProtNLM"/>
    </source>
</evidence>
<evidence type="ECO:0000256" key="3">
    <source>
        <dbReference type="SAM" id="MobiDB-lite"/>
    </source>
</evidence>
<dbReference type="OrthoDB" id="431557at2759"/>
<evidence type="ECO:0000256" key="2">
    <source>
        <dbReference type="PROSITE-ProRule" id="PRU00808"/>
    </source>
</evidence>
<dbReference type="OMA" id="ECYATAI"/>
<feature type="non-terminal residue" evidence="4">
    <location>
        <position position="1"/>
    </location>
</feature>
<evidence type="ECO:0000256" key="1">
    <source>
        <dbReference type="ARBA" id="ARBA00022942"/>
    </source>
</evidence>
<comment type="similarity">
    <text evidence="2">Belongs to the peptidase T1A family.</text>
</comment>
<keyword evidence="5" id="KW-1185">Reference proteome</keyword>
<protein>
    <recommendedName>
        <fullName evidence="6">Proteasome alpha-type subunits domain-containing protein</fullName>
    </recommendedName>
</protein>
<dbReference type="PANTHER" id="PTHR11599">
    <property type="entry name" value="PROTEASOME SUBUNIT ALPHA/BETA"/>
    <property type="match status" value="1"/>
</dbReference>
<dbReference type="InterPro" id="IPR029055">
    <property type="entry name" value="Ntn_hydrolases_N"/>
</dbReference>
<dbReference type="InterPro" id="IPR050115">
    <property type="entry name" value="Proteasome_alpha"/>
</dbReference>
<name>K0REW7_THAOC</name>
<dbReference type="GO" id="GO:0051603">
    <property type="term" value="P:proteolysis involved in protein catabolic process"/>
    <property type="evidence" value="ECO:0007669"/>
    <property type="project" value="InterPro"/>
</dbReference>
<keyword evidence="1 2" id="KW-0647">Proteasome</keyword>